<protein>
    <submittedName>
        <fullName evidence="1">Uncharacterized protein</fullName>
    </submittedName>
</protein>
<dbReference type="GeneID" id="56031442"/>
<dbReference type="RefSeq" id="WP_179171715.1">
    <property type="nucleotide sequence ID" value="NZ_CP058532.1"/>
</dbReference>
<dbReference type="KEGG" id="halg:HUG10_21375"/>
<dbReference type="Proteomes" id="UP000509750">
    <property type="component" value="Plasmid unnamed3"/>
</dbReference>
<evidence type="ECO:0000313" key="1">
    <source>
        <dbReference type="EMBL" id="QLG30141.1"/>
    </source>
</evidence>
<geneLocation type="plasmid" evidence="1 2">
    <name>unnamed3</name>
</geneLocation>
<reference evidence="1 2" key="1">
    <citation type="submission" date="2020-07" db="EMBL/GenBank/DDBJ databases">
        <title>Gai3-2, isolated from salt lake.</title>
        <authorList>
            <person name="Cui H."/>
            <person name="Shi X."/>
        </authorList>
    </citation>
    <scope>NUCLEOTIDE SEQUENCE [LARGE SCALE GENOMIC DNA]</scope>
    <source>
        <strain evidence="1 2">Gai3-2</strain>
        <plasmid evidence="1 2">unnamed3</plasmid>
    </source>
</reference>
<organism evidence="1 2">
    <name type="scientific">Halorarum halophilum</name>
    <dbReference type="NCBI Taxonomy" id="2743090"/>
    <lineage>
        <taxon>Archaea</taxon>
        <taxon>Methanobacteriati</taxon>
        <taxon>Methanobacteriota</taxon>
        <taxon>Stenosarchaea group</taxon>
        <taxon>Halobacteria</taxon>
        <taxon>Halobacteriales</taxon>
        <taxon>Haloferacaceae</taxon>
        <taxon>Halorarum</taxon>
    </lineage>
</organism>
<evidence type="ECO:0000313" key="2">
    <source>
        <dbReference type="Proteomes" id="UP000509750"/>
    </source>
</evidence>
<dbReference type="Pfam" id="PF19118">
    <property type="entry name" value="DUF5802"/>
    <property type="match status" value="1"/>
</dbReference>
<dbReference type="InterPro" id="IPR043825">
    <property type="entry name" value="DUF5802"/>
</dbReference>
<dbReference type="EMBL" id="CP058532">
    <property type="protein sequence ID" value="QLG30141.1"/>
    <property type="molecule type" value="Genomic_DNA"/>
</dbReference>
<gene>
    <name evidence="1" type="ORF">HUG10_21375</name>
</gene>
<sequence length="104" mass="11831">MYVEHLSPGYWVTELDVVEWDDEYAVMDTADHAALAEFVYGCSNHPLLVKEHRNTNVHLPVYPESSIPEGTIVVPAEKPAFESSREIVLIVKENFAKKLFRLMG</sequence>
<proteinExistence type="predicted"/>
<name>A0A7D5K444_9EURY</name>
<keyword evidence="2" id="KW-1185">Reference proteome</keyword>
<keyword evidence="1" id="KW-0614">Plasmid</keyword>
<accession>A0A7D5K444</accession>
<dbReference type="AlphaFoldDB" id="A0A7D5K444"/>